<evidence type="ECO:0000313" key="3">
    <source>
        <dbReference type="Proteomes" id="UP000317977"/>
    </source>
</evidence>
<name>A0A5C6F6G2_9BACT</name>
<dbReference type="RefSeq" id="WP_146533816.1">
    <property type="nucleotide sequence ID" value="NZ_SJPX01000002.1"/>
</dbReference>
<dbReference type="Pfam" id="PF13480">
    <property type="entry name" value="Acetyltransf_6"/>
    <property type="match status" value="1"/>
</dbReference>
<proteinExistence type="predicted"/>
<dbReference type="InterPro" id="IPR038740">
    <property type="entry name" value="BioF2-like_GNAT_dom"/>
</dbReference>
<dbReference type="Proteomes" id="UP000317977">
    <property type="component" value="Unassembled WGS sequence"/>
</dbReference>
<dbReference type="SUPFAM" id="SSF55729">
    <property type="entry name" value="Acyl-CoA N-acyltransferases (Nat)"/>
    <property type="match status" value="1"/>
</dbReference>
<dbReference type="Gene3D" id="3.40.630.30">
    <property type="match status" value="1"/>
</dbReference>
<accession>A0A5C6F6G2</accession>
<dbReference type="EMBL" id="SJPX01000002">
    <property type="protein sequence ID" value="TWU55666.1"/>
    <property type="molecule type" value="Genomic_DNA"/>
</dbReference>
<dbReference type="PANTHER" id="PTHR36174">
    <property type="entry name" value="LIPID II:GLYCINE GLYCYLTRANSFERASE"/>
    <property type="match status" value="1"/>
</dbReference>
<sequence length="356" mass="39685">MPVADLQIEILTSSERWSEFARTMPDGCWAPRLAGHCGEWIKSLEDGFSHPIYLLRALDSNALDSAATVGLLPLVLVRGPVFGKFLVSLPYLNTGGVWGLTPAVASKLVDAACDLADQLDVKYLELRGEQSLENPKFNFQRTEKVHMRLALPDTAQAFNKSLKSKVRSQVKKADEHELAFEFGGVEKLDDFYRVFARNMRDLGTPVFSKKLFAAIIKHFDGNAEFCVVRKSGLAIAAGLITHVRGVSEVPSASSLREFNRTNANMLMYQRMIHRAIERGSSAFDFGRSSQGSGTYRFKAQWGAQPHPAIWQYYVRKGDPDSMRPDSDGKKTLVQAWQKLPVWLTRVIGPAIVRGIP</sequence>
<evidence type="ECO:0000259" key="1">
    <source>
        <dbReference type="Pfam" id="PF13480"/>
    </source>
</evidence>
<protein>
    <submittedName>
        <fullName evidence="2">FemAB family protein</fullName>
    </submittedName>
</protein>
<gene>
    <name evidence="2" type="ORF">Poly59_19660</name>
</gene>
<dbReference type="OrthoDB" id="9773932at2"/>
<dbReference type="InterPro" id="IPR017469">
    <property type="entry name" value="PEP-CTERM_FemAB-rel"/>
</dbReference>
<feature type="domain" description="BioF2-like acetyltransferase" evidence="1">
    <location>
        <begin position="161"/>
        <end position="298"/>
    </location>
</feature>
<dbReference type="InterPro" id="IPR050644">
    <property type="entry name" value="PG_Glycine_Bridge_Synth"/>
</dbReference>
<comment type="caution">
    <text evidence="2">The sequence shown here is derived from an EMBL/GenBank/DDBJ whole genome shotgun (WGS) entry which is preliminary data.</text>
</comment>
<dbReference type="InterPro" id="IPR016181">
    <property type="entry name" value="Acyl_CoA_acyltransferase"/>
</dbReference>
<reference evidence="2 3" key="1">
    <citation type="submission" date="2019-02" db="EMBL/GenBank/DDBJ databases">
        <title>Deep-cultivation of Planctomycetes and their phenomic and genomic characterization uncovers novel biology.</title>
        <authorList>
            <person name="Wiegand S."/>
            <person name="Jogler M."/>
            <person name="Boedeker C."/>
            <person name="Pinto D."/>
            <person name="Vollmers J."/>
            <person name="Rivas-Marin E."/>
            <person name="Kohn T."/>
            <person name="Peeters S.H."/>
            <person name="Heuer A."/>
            <person name="Rast P."/>
            <person name="Oberbeckmann S."/>
            <person name="Bunk B."/>
            <person name="Jeske O."/>
            <person name="Meyerdierks A."/>
            <person name="Storesund J.E."/>
            <person name="Kallscheuer N."/>
            <person name="Luecker S."/>
            <person name="Lage O.M."/>
            <person name="Pohl T."/>
            <person name="Merkel B.J."/>
            <person name="Hornburger P."/>
            <person name="Mueller R.-W."/>
            <person name="Bruemmer F."/>
            <person name="Labrenz M."/>
            <person name="Spormann A.M."/>
            <person name="Op Den Camp H."/>
            <person name="Overmann J."/>
            <person name="Amann R."/>
            <person name="Jetten M.S.M."/>
            <person name="Mascher T."/>
            <person name="Medema M.H."/>
            <person name="Devos D.P."/>
            <person name="Kaster A.-K."/>
            <person name="Ovreas L."/>
            <person name="Rohde M."/>
            <person name="Galperin M.Y."/>
            <person name="Jogler C."/>
        </authorList>
    </citation>
    <scope>NUCLEOTIDE SEQUENCE [LARGE SCALE GENOMIC DNA]</scope>
    <source>
        <strain evidence="2 3">Poly59</strain>
    </source>
</reference>
<dbReference type="AlphaFoldDB" id="A0A5C6F6G2"/>
<dbReference type="NCBIfam" id="TIGR03019">
    <property type="entry name" value="pepcterm_femAB"/>
    <property type="match status" value="1"/>
</dbReference>
<organism evidence="2 3">
    <name type="scientific">Rubripirellula reticaptiva</name>
    <dbReference type="NCBI Taxonomy" id="2528013"/>
    <lineage>
        <taxon>Bacteria</taxon>
        <taxon>Pseudomonadati</taxon>
        <taxon>Planctomycetota</taxon>
        <taxon>Planctomycetia</taxon>
        <taxon>Pirellulales</taxon>
        <taxon>Pirellulaceae</taxon>
        <taxon>Rubripirellula</taxon>
    </lineage>
</organism>
<dbReference type="PANTHER" id="PTHR36174:SF1">
    <property type="entry name" value="LIPID II:GLYCINE GLYCYLTRANSFERASE"/>
    <property type="match status" value="1"/>
</dbReference>
<keyword evidence="3" id="KW-1185">Reference proteome</keyword>
<evidence type="ECO:0000313" key="2">
    <source>
        <dbReference type="EMBL" id="TWU55666.1"/>
    </source>
</evidence>